<dbReference type="AlphaFoldDB" id="A0A914QPH6"/>
<organism evidence="1 2">
    <name type="scientific">Panagrolaimus davidi</name>
    <dbReference type="NCBI Taxonomy" id="227884"/>
    <lineage>
        <taxon>Eukaryota</taxon>
        <taxon>Metazoa</taxon>
        <taxon>Ecdysozoa</taxon>
        <taxon>Nematoda</taxon>
        <taxon>Chromadorea</taxon>
        <taxon>Rhabditida</taxon>
        <taxon>Tylenchina</taxon>
        <taxon>Panagrolaimomorpha</taxon>
        <taxon>Panagrolaimoidea</taxon>
        <taxon>Panagrolaimidae</taxon>
        <taxon>Panagrolaimus</taxon>
    </lineage>
</organism>
<protein>
    <submittedName>
        <fullName evidence="2">Uncharacterized protein</fullName>
    </submittedName>
</protein>
<sequence>MARLPTEEDFAVEAKPLLVLLDDCLTSSPTLEAYLEKLTTKQSHHQQLCVVIIVQNLFDKRIKVARNNSHYIICMRSPSAAHSLRVIGTHLFPNRLKYFLSAWEMATRELFSYLVIDQHPASHEMLRLRTSIFPPDDTVVFLPKA</sequence>
<keyword evidence="1" id="KW-1185">Reference proteome</keyword>
<evidence type="ECO:0000313" key="2">
    <source>
        <dbReference type="WBParaSite" id="PDA_v2.g3394.t1"/>
    </source>
</evidence>
<evidence type="ECO:0000313" key="1">
    <source>
        <dbReference type="Proteomes" id="UP000887578"/>
    </source>
</evidence>
<dbReference type="WBParaSite" id="PDA_v2.g3394.t1">
    <property type="protein sequence ID" value="PDA_v2.g3394.t1"/>
    <property type="gene ID" value="PDA_v2.g3394"/>
</dbReference>
<accession>A0A914QPH6</accession>
<name>A0A914QPH6_9BILA</name>
<dbReference type="Proteomes" id="UP000887578">
    <property type="component" value="Unplaced"/>
</dbReference>
<reference evidence="2" key="1">
    <citation type="submission" date="2022-11" db="UniProtKB">
        <authorList>
            <consortium name="WormBaseParasite"/>
        </authorList>
    </citation>
    <scope>IDENTIFICATION</scope>
</reference>
<proteinExistence type="predicted"/>